<dbReference type="GO" id="GO:0009247">
    <property type="term" value="P:glycolipid biosynthetic process"/>
    <property type="evidence" value="ECO:0007669"/>
    <property type="project" value="UniProtKB-ARBA"/>
</dbReference>
<keyword evidence="9" id="KW-1185">Reference proteome</keyword>
<dbReference type="PANTHER" id="PTHR30606:SF9">
    <property type="entry name" value="LIPID A BIOSYNTHESIS LAUROYLTRANSFERASE"/>
    <property type="match status" value="1"/>
</dbReference>
<evidence type="ECO:0000256" key="7">
    <source>
        <dbReference type="SAM" id="Phobius"/>
    </source>
</evidence>
<keyword evidence="4 8" id="KW-0808">Transferase</keyword>
<evidence type="ECO:0000256" key="2">
    <source>
        <dbReference type="ARBA" id="ARBA00022475"/>
    </source>
</evidence>
<dbReference type="CDD" id="cd07984">
    <property type="entry name" value="LPLAT_LABLAT-like"/>
    <property type="match status" value="1"/>
</dbReference>
<sequence>MAEAWTERGERSHRFMFHMIAWVAKRLGRGAARALLHLGVAYFMLAAPAARRASQDYLRRVLDRRPRWADTYRHIYTFATVFLDRMYMVGGAESPLSVTSHGVQSFRDCIDREQGALIMVSHLGSFEALRALSGRRDDLTVRILMNWATGAKMNAVLQKLDPSFADRVIDTSTSDFDRVLKVKAALDRGEMVGIMADRHHAGERTLDCDFLGGTAPFPLSPWLLAGMLGVPVFLAFGVYRGDRHYDLYCERFSPGLSWPRGERMTRAGTWAQAYADRLAEYARQAPYNWFNFYQFWHEPAADERRAGGSSE</sequence>
<evidence type="ECO:0000256" key="3">
    <source>
        <dbReference type="ARBA" id="ARBA00022519"/>
    </source>
</evidence>
<comment type="subcellular location">
    <subcellularLocation>
        <location evidence="1">Cell inner membrane</location>
    </subcellularLocation>
</comment>
<dbReference type="eggNOG" id="COG4261">
    <property type="taxonomic scope" value="Bacteria"/>
</dbReference>
<keyword evidence="2" id="KW-1003">Cell membrane</keyword>
<accession>A0A084IQ63</accession>
<comment type="caution">
    <text evidence="8">The sequence shown here is derived from an EMBL/GenBank/DDBJ whole genome shotgun (WGS) entry which is preliminary data.</text>
</comment>
<keyword evidence="6 8" id="KW-0012">Acyltransferase</keyword>
<evidence type="ECO:0000256" key="4">
    <source>
        <dbReference type="ARBA" id="ARBA00022679"/>
    </source>
</evidence>
<keyword evidence="5 7" id="KW-0472">Membrane</keyword>
<dbReference type="EMBL" id="APNK01000002">
    <property type="protein sequence ID" value="KEZ78847.1"/>
    <property type="molecule type" value="Genomic_DNA"/>
</dbReference>
<evidence type="ECO:0000313" key="8">
    <source>
        <dbReference type="EMBL" id="KEZ78847.1"/>
    </source>
</evidence>
<evidence type="ECO:0000256" key="5">
    <source>
        <dbReference type="ARBA" id="ARBA00023136"/>
    </source>
</evidence>
<protein>
    <submittedName>
        <fullName evidence="8">Lipid A biosynthesis acyltransferase</fullName>
    </submittedName>
</protein>
<dbReference type="PIRSF" id="PIRSF028561">
    <property type="entry name" value="Ac_Trasf"/>
    <property type="match status" value="1"/>
</dbReference>
<dbReference type="RefSeq" id="WP_051882735.1">
    <property type="nucleotide sequence ID" value="NZ_APNK01000002.1"/>
</dbReference>
<reference evidence="8 9" key="1">
    <citation type="submission" date="2013-03" db="EMBL/GenBank/DDBJ databases">
        <title>Salinisphaera hydrothermalis C41B8 Genome Sequencing.</title>
        <authorList>
            <person name="Li C."/>
            <person name="Lai Q."/>
            <person name="Shao Z."/>
        </authorList>
    </citation>
    <scope>NUCLEOTIDE SEQUENCE [LARGE SCALE GENOMIC DNA]</scope>
    <source>
        <strain evidence="8 9">C41B8</strain>
    </source>
</reference>
<dbReference type="AlphaFoldDB" id="A0A084IQ63"/>
<dbReference type="STRING" id="1304275.C41B8_01917"/>
<dbReference type="Pfam" id="PF03279">
    <property type="entry name" value="Lip_A_acyltrans"/>
    <property type="match status" value="1"/>
</dbReference>
<proteinExistence type="predicted"/>
<evidence type="ECO:0000256" key="1">
    <source>
        <dbReference type="ARBA" id="ARBA00004533"/>
    </source>
</evidence>
<evidence type="ECO:0000313" key="9">
    <source>
        <dbReference type="Proteomes" id="UP000028302"/>
    </source>
</evidence>
<keyword evidence="7" id="KW-0812">Transmembrane</keyword>
<dbReference type="GO" id="GO:0016746">
    <property type="term" value="F:acyltransferase activity"/>
    <property type="evidence" value="ECO:0007669"/>
    <property type="project" value="UniProtKB-KW"/>
</dbReference>
<dbReference type="OrthoDB" id="9808633at2"/>
<dbReference type="Proteomes" id="UP000028302">
    <property type="component" value="Unassembled WGS sequence"/>
</dbReference>
<dbReference type="InterPro" id="IPR004960">
    <property type="entry name" value="LipA_acyltrans"/>
</dbReference>
<keyword evidence="7" id="KW-1133">Transmembrane helix</keyword>
<dbReference type="PANTHER" id="PTHR30606">
    <property type="entry name" value="LIPID A BIOSYNTHESIS LAUROYL ACYLTRANSFERASE"/>
    <property type="match status" value="1"/>
</dbReference>
<evidence type="ECO:0000256" key="6">
    <source>
        <dbReference type="ARBA" id="ARBA00023315"/>
    </source>
</evidence>
<gene>
    <name evidence="8" type="ORF">C41B8_01917</name>
</gene>
<feature type="transmembrane region" description="Helical" evidence="7">
    <location>
        <begin position="219"/>
        <end position="239"/>
    </location>
</feature>
<organism evidence="8 9">
    <name type="scientific">Salinisphaera hydrothermalis (strain C41B8)</name>
    <dbReference type="NCBI Taxonomy" id="1304275"/>
    <lineage>
        <taxon>Bacteria</taxon>
        <taxon>Pseudomonadati</taxon>
        <taxon>Pseudomonadota</taxon>
        <taxon>Gammaproteobacteria</taxon>
        <taxon>Salinisphaerales</taxon>
        <taxon>Salinisphaeraceae</taxon>
        <taxon>Salinisphaera</taxon>
    </lineage>
</organism>
<keyword evidence="3" id="KW-0997">Cell inner membrane</keyword>
<dbReference type="InterPro" id="IPR014548">
    <property type="entry name" value="Ac_Trasf"/>
</dbReference>
<dbReference type="GO" id="GO:0005886">
    <property type="term" value="C:plasma membrane"/>
    <property type="evidence" value="ECO:0007669"/>
    <property type="project" value="UniProtKB-SubCell"/>
</dbReference>
<name>A0A084IQ63_SALHC</name>